<keyword evidence="2" id="KW-1185">Reference proteome</keyword>
<comment type="caution">
    <text evidence="1">The sequence shown here is derived from an EMBL/GenBank/DDBJ whole genome shotgun (WGS) entry which is preliminary data.</text>
</comment>
<sequence>MSRQTVKKELLACRINGGIMMLNENKTVKINLGAWLFSSDSLTMGSEGIYAANFGGGQRYHKGTVLTSQRQT</sequence>
<dbReference type="Proteomes" id="UP000827092">
    <property type="component" value="Unassembled WGS sequence"/>
</dbReference>
<protein>
    <submittedName>
        <fullName evidence="1">Uncharacterized protein</fullName>
    </submittedName>
</protein>
<gene>
    <name evidence="1" type="ORF">JTE90_006470</name>
</gene>
<proteinExistence type="predicted"/>
<reference evidence="1 2" key="1">
    <citation type="journal article" date="2022" name="Nat. Ecol. Evol.">
        <title>A masculinizing supergene underlies an exaggerated male reproductive morph in a spider.</title>
        <authorList>
            <person name="Hendrickx F."/>
            <person name="De Corte Z."/>
            <person name="Sonet G."/>
            <person name="Van Belleghem S.M."/>
            <person name="Kostlbacher S."/>
            <person name="Vangestel C."/>
        </authorList>
    </citation>
    <scope>NUCLEOTIDE SEQUENCE [LARGE SCALE GENOMIC DNA]</scope>
    <source>
        <strain evidence="1">W744_W776</strain>
    </source>
</reference>
<accession>A0AAV6UGP2</accession>
<dbReference type="AlphaFoldDB" id="A0AAV6UGP2"/>
<evidence type="ECO:0000313" key="1">
    <source>
        <dbReference type="EMBL" id="KAG8183276.1"/>
    </source>
</evidence>
<dbReference type="EMBL" id="JAFNEN010000425">
    <property type="protein sequence ID" value="KAG8183276.1"/>
    <property type="molecule type" value="Genomic_DNA"/>
</dbReference>
<organism evidence="1 2">
    <name type="scientific">Oedothorax gibbosus</name>
    <dbReference type="NCBI Taxonomy" id="931172"/>
    <lineage>
        <taxon>Eukaryota</taxon>
        <taxon>Metazoa</taxon>
        <taxon>Ecdysozoa</taxon>
        <taxon>Arthropoda</taxon>
        <taxon>Chelicerata</taxon>
        <taxon>Arachnida</taxon>
        <taxon>Araneae</taxon>
        <taxon>Araneomorphae</taxon>
        <taxon>Entelegynae</taxon>
        <taxon>Araneoidea</taxon>
        <taxon>Linyphiidae</taxon>
        <taxon>Erigoninae</taxon>
        <taxon>Oedothorax</taxon>
    </lineage>
</organism>
<evidence type="ECO:0000313" key="2">
    <source>
        <dbReference type="Proteomes" id="UP000827092"/>
    </source>
</evidence>
<name>A0AAV6UGP2_9ARAC</name>